<dbReference type="PANTHER" id="PTHR31616:SF9">
    <property type="entry name" value="GLUCOAMYLASE, INTRACELLULAR SPORULATION-SPECIFIC"/>
    <property type="match status" value="1"/>
</dbReference>
<dbReference type="Pfam" id="PF00723">
    <property type="entry name" value="Glyco_hydro_15"/>
    <property type="match status" value="1"/>
</dbReference>
<proteinExistence type="predicted"/>
<dbReference type="InterPro" id="IPR011613">
    <property type="entry name" value="GH15-like"/>
</dbReference>
<reference evidence="2" key="1">
    <citation type="journal article" date="2020" name="mSystems">
        <title>Genome- and Community-Level Interaction Insights into Carbon Utilization and Element Cycling Functions of Hydrothermarchaeota in Hydrothermal Sediment.</title>
        <authorList>
            <person name="Zhou Z."/>
            <person name="Liu Y."/>
            <person name="Xu W."/>
            <person name="Pan J."/>
            <person name="Luo Z.H."/>
            <person name="Li M."/>
        </authorList>
    </citation>
    <scope>NUCLEOTIDE SEQUENCE [LARGE SCALE GENOMIC DNA]</scope>
    <source>
        <strain evidence="2">SpSt-69</strain>
    </source>
</reference>
<gene>
    <name evidence="2" type="ORF">ENU66_00380</name>
</gene>
<sequence>MTTEHRLRKFIEYIKSCSANGGFLASPTYKPYQKVWLRDHSFVTLSLIEYGVNVDKEICWLTTLLKLESEKVRIIIEKDKGSPDFLNQELHPRARYSPDFKKYNDPWSERQYDGIALAYATVLKYENMKNERILGEELKLLYDNYFFKVFDTPCADLWEMHEEYIHAYTLGAIYYALNIRKEQVKHNFLLNVKYSNFLETLHSEIFKFEKNGVCLKMKKTLRDEPFGLDASCLLLFTLFDVIKDIDFLETTLKKIYDELSPDGIGLRRFIINSEKDTYFGGGVWFILNFWAAEAFMKLKNKKRAQELLQYRFRFPLPEQIIDDHLIFSKEGKKFWIEKSKLENDGIPGPAEPLTWSNSEFLRVSNHIIL</sequence>
<dbReference type="SUPFAM" id="SSF48208">
    <property type="entry name" value="Six-hairpin glycosidases"/>
    <property type="match status" value="1"/>
</dbReference>
<dbReference type="EMBL" id="DTDJ01000006">
    <property type="protein sequence ID" value="HGL16790.1"/>
    <property type="molecule type" value="Genomic_DNA"/>
</dbReference>
<comment type="caution">
    <text evidence="2">The sequence shown here is derived from an EMBL/GenBank/DDBJ whole genome shotgun (WGS) entry which is preliminary data.</text>
</comment>
<protein>
    <recommendedName>
        <fullName evidence="1">GH15-like domain-containing protein</fullName>
    </recommendedName>
</protein>
<dbReference type="InterPro" id="IPR008928">
    <property type="entry name" value="6-hairpin_glycosidase_sf"/>
</dbReference>
<evidence type="ECO:0000313" key="2">
    <source>
        <dbReference type="EMBL" id="HGL16790.1"/>
    </source>
</evidence>
<evidence type="ECO:0000259" key="1">
    <source>
        <dbReference type="Pfam" id="PF00723"/>
    </source>
</evidence>
<dbReference type="PANTHER" id="PTHR31616">
    <property type="entry name" value="TREHALASE"/>
    <property type="match status" value="1"/>
</dbReference>
<dbReference type="GO" id="GO:0004553">
    <property type="term" value="F:hydrolase activity, hydrolyzing O-glycosyl compounds"/>
    <property type="evidence" value="ECO:0007669"/>
    <property type="project" value="UniProtKB-ARBA"/>
</dbReference>
<accession>A0A7V3ZWT2</accession>
<name>A0A7V3ZWT2_UNCW3</name>
<organism evidence="2">
    <name type="scientific">candidate division WOR-3 bacterium</name>
    <dbReference type="NCBI Taxonomy" id="2052148"/>
    <lineage>
        <taxon>Bacteria</taxon>
        <taxon>Bacteria division WOR-3</taxon>
    </lineage>
</organism>
<dbReference type="AlphaFoldDB" id="A0A7V3ZWT2"/>
<dbReference type="Gene3D" id="1.50.10.10">
    <property type="match status" value="1"/>
</dbReference>
<dbReference type="GO" id="GO:0005975">
    <property type="term" value="P:carbohydrate metabolic process"/>
    <property type="evidence" value="ECO:0007669"/>
    <property type="project" value="InterPro"/>
</dbReference>
<dbReference type="InterPro" id="IPR012341">
    <property type="entry name" value="6hp_glycosidase-like_sf"/>
</dbReference>
<feature type="domain" description="GH15-like" evidence="1">
    <location>
        <begin position="19"/>
        <end position="304"/>
    </location>
</feature>